<proteinExistence type="predicted"/>
<dbReference type="EMBL" id="JBEPEK010000349">
    <property type="protein sequence ID" value="MER7184604.1"/>
    <property type="molecule type" value="Genomic_DNA"/>
</dbReference>
<dbReference type="InterPro" id="IPR006311">
    <property type="entry name" value="TAT_signal"/>
</dbReference>
<name>A0ABV1X6L0_9ACTN</name>
<dbReference type="PROSITE" id="PS51318">
    <property type="entry name" value="TAT"/>
    <property type="match status" value="1"/>
</dbReference>
<comment type="caution">
    <text evidence="1">The sequence shown here is derived from an EMBL/GenBank/DDBJ whole genome shotgun (WGS) entry which is preliminary data.</text>
</comment>
<dbReference type="InterPro" id="IPR029058">
    <property type="entry name" value="AB_hydrolase_fold"/>
</dbReference>
<dbReference type="Gene3D" id="3.40.50.1820">
    <property type="entry name" value="alpha/beta hydrolase"/>
    <property type="match status" value="1"/>
</dbReference>
<accession>A0ABV1X6L0</accession>
<dbReference type="Proteomes" id="UP001474181">
    <property type="component" value="Unassembled WGS sequence"/>
</dbReference>
<evidence type="ECO:0000313" key="1">
    <source>
        <dbReference type="EMBL" id="MER7184604.1"/>
    </source>
</evidence>
<evidence type="ECO:0000313" key="2">
    <source>
        <dbReference type="Proteomes" id="UP001474181"/>
    </source>
</evidence>
<dbReference type="RefSeq" id="WP_350786871.1">
    <property type="nucleotide sequence ID" value="NZ_JBEPEK010000349.1"/>
</dbReference>
<dbReference type="SUPFAM" id="SSF53474">
    <property type="entry name" value="alpha/beta-Hydrolases"/>
    <property type="match status" value="1"/>
</dbReference>
<protein>
    <submittedName>
        <fullName evidence="1">Esterase</fullName>
    </submittedName>
</protein>
<sequence length="593" mass="63523">MTTNPLHKEVYRVDVNRRTVIRGAAAMAAFGIAEGAAGTAFAGTSSSDSSSSTSSAYSLEFDSTAWSYDSTNDVYYQIGKVYVANPAATDYENLSVYVPGAYLTATANSDGTTYTATPNPKGTVGAYSGRTAPIVIPVNTPGYAGQKPATSYSYSSVSQYLAAGHIYVWPGLRGRDSSTSTRSDAAPWGVTDLKAAVRFLRYNRGVLPGSTDDIVLFGMSGGGAQDTVAGASGDSPLFHPYLRTIGAAMEDAQGRPLSDAVAGVMAWCPITSLHEANLSYEWNMGQFASAGTRASGTWTSAYSADLAKAWPRYVNRLGLRDEQGRRLKLTESGSGTYLAGSYYDHLIEVITTSLNNFLSDNTFPYTITTMGGPPGSGQTGSSTTYETVDDYIAYLNTASTWVTYDATANTVTVSGLEGFVNSQKTASKPVGAFDGYSRGQTENGVFATGLDAPSHFAPLTRDVIKANETTYATYSDWNSDYGSSAYDSDFAKKDSVGKDMAWRADAYNPLYFLSPAFGGYRRSQPARHWRIRTGIMQGDTANTTEINIALALQNYGIRDVDFATVWAQGHTQAERTGDSTTNFISWVESVTKK</sequence>
<gene>
    <name evidence="1" type="ORF">ABT404_34950</name>
</gene>
<keyword evidence="2" id="KW-1185">Reference proteome</keyword>
<reference evidence="1 2" key="1">
    <citation type="submission" date="2024-06" db="EMBL/GenBank/DDBJ databases">
        <title>The Natural Products Discovery Center: Release of the First 8490 Sequenced Strains for Exploring Actinobacteria Biosynthetic Diversity.</title>
        <authorList>
            <person name="Kalkreuter E."/>
            <person name="Kautsar S.A."/>
            <person name="Yang D."/>
            <person name="Bader C.D."/>
            <person name="Teijaro C.N."/>
            <person name="Fluegel L."/>
            <person name="Davis C.M."/>
            <person name="Simpson J.R."/>
            <person name="Lauterbach L."/>
            <person name="Steele A.D."/>
            <person name="Gui C."/>
            <person name="Meng S."/>
            <person name="Li G."/>
            <person name="Viehrig K."/>
            <person name="Ye F."/>
            <person name="Su P."/>
            <person name="Kiefer A.F."/>
            <person name="Nichols A."/>
            <person name="Cepeda A.J."/>
            <person name="Yan W."/>
            <person name="Fan B."/>
            <person name="Jiang Y."/>
            <person name="Adhikari A."/>
            <person name="Zheng C.-J."/>
            <person name="Schuster L."/>
            <person name="Cowan T.M."/>
            <person name="Smanski M.J."/>
            <person name="Chevrette M.G."/>
            <person name="De Carvalho L.P.S."/>
            <person name="Shen B."/>
        </authorList>
    </citation>
    <scope>NUCLEOTIDE SEQUENCE [LARGE SCALE GENOMIC DNA]</scope>
    <source>
        <strain evidence="1 2">NPDC000234</strain>
    </source>
</reference>
<organism evidence="1 2">
    <name type="scientific">Streptomyces hyaluromycini</name>
    <dbReference type="NCBI Taxonomy" id="1377993"/>
    <lineage>
        <taxon>Bacteria</taxon>
        <taxon>Bacillati</taxon>
        <taxon>Actinomycetota</taxon>
        <taxon>Actinomycetes</taxon>
        <taxon>Kitasatosporales</taxon>
        <taxon>Streptomycetaceae</taxon>
        <taxon>Streptomyces</taxon>
    </lineage>
</organism>